<proteinExistence type="inferred from homology"/>
<comment type="caution">
    <text evidence="6">The sequence shown here is derived from an EMBL/GenBank/DDBJ whole genome shotgun (WGS) entry which is preliminary data.</text>
</comment>
<evidence type="ECO:0000313" key="7">
    <source>
        <dbReference type="Proteomes" id="UP000614047"/>
    </source>
</evidence>
<dbReference type="InterPro" id="IPR034646">
    <property type="entry name" value="ADCK3_dom"/>
</dbReference>
<keyword evidence="6" id="KW-0830">Ubiquinone</keyword>
<gene>
    <name evidence="6" type="ORF">IW256_003453</name>
</gene>
<dbReference type="InterPro" id="IPR004147">
    <property type="entry name" value="ABC1_dom"/>
</dbReference>
<sequence length="453" mass="49128">MSEIPRRAVTRSAKLATLPLGFAGRTALGLGKRTFGRPAETVALEVQRRTADQLFRVLGELKGGAMKVGQLLSIFEAGLPEEMAGPFRASLTRLQEAAPPMPAATTHRVMAEGLGEDWHELFAEFDDAPAAAASIGQVHRGVWHDGRAVAVKVQYPGAGKALMSDFNQISRLSRLITPLFPGIEVKPVVADLKRRLEKELDYDDEARAQAAFHHAYADDPDFVVPAVVAQSGNVLVTEWLDGTPLSKIIAGGAQDQRDRAGLLLFRFLLSGPARCELIHIDPHPGNFRVLDDGRLGVMDFGGAARVPAELQWSIGRLLRIGTLGTPEEMVEAARDEGFLAPEAQVDPEQLAALVSAHAFPFAQERFRYTREWMRQETARGMGIATDLRPDALARHLRMPPQYMAVSRALSSCGGVLCQLEAEGAFRAEAERWLPGFATGDDLDDGLTGGEATA</sequence>
<comment type="similarity">
    <text evidence="1">Belongs to the protein kinase superfamily. ADCK protein kinase family.</text>
</comment>
<accession>A0A931DLN1</accession>
<dbReference type="GO" id="GO:0005524">
    <property type="term" value="F:ATP binding"/>
    <property type="evidence" value="ECO:0007669"/>
    <property type="project" value="UniProtKB-KW"/>
</dbReference>
<organism evidence="6 7">
    <name type="scientific">Actinomadura viridis</name>
    <dbReference type="NCBI Taxonomy" id="58110"/>
    <lineage>
        <taxon>Bacteria</taxon>
        <taxon>Bacillati</taxon>
        <taxon>Actinomycetota</taxon>
        <taxon>Actinomycetes</taxon>
        <taxon>Streptosporangiales</taxon>
        <taxon>Thermomonosporaceae</taxon>
        <taxon>Actinomadura</taxon>
    </lineage>
</organism>
<evidence type="ECO:0000256" key="3">
    <source>
        <dbReference type="ARBA" id="ARBA00022741"/>
    </source>
</evidence>
<evidence type="ECO:0000256" key="4">
    <source>
        <dbReference type="ARBA" id="ARBA00022840"/>
    </source>
</evidence>
<dbReference type="AlphaFoldDB" id="A0A931DLN1"/>
<keyword evidence="2" id="KW-0808">Transferase</keyword>
<evidence type="ECO:0000259" key="5">
    <source>
        <dbReference type="Pfam" id="PF03109"/>
    </source>
</evidence>
<name>A0A931DLN1_9ACTN</name>
<keyword evidence="6" id="KW-0418">Kinase</keyword>
<dbReference type="Proteomes" id="UP000614047">
    <property type="component" value="Unassembled WGS sequence"/>
</dbReference>
<evidence type="ECO:0000256" key="2">
    <source>
        <dbReference type="ARBA" id="ARBA00022679"/>
    </source>
</evidence>
<evidence type="ECO:0000313" key="6">
    <source>
        <dbReference type="EMBL" id="MBG6089340.1"/>
    </source>
</evidence>
<feature type="domain" description="ABC1 atypical kinase-like" evidence="5">
    <location>
        <begin position="93"/>
        <end position="317"/>
    </location>
</feature>
<dbReference type="SUPFAM" id="SSF56112">
    <property type="entry name" value="Protein kinase-like (PK-like)"/>
    <property type="match status" value="1"/>
</dbReference>
<dbReference type="RefSeq" id="WP_307828922.1">
    <property type="nucleotide sequence ID" value="NZ_BAABES010000004.1"/>
</dbReference>
<protein>
    <submittedName>
        <fullName evidence="6">Unusual protein kinase regulating ubiquinone biosynthesis (AarF/ABC1/UbiB family)</fullName>
    </submittedName>
</protein>
<dbReference type="EMBL" id="JADOUA010000001">
    <property type="protein sequence ID" value="MBG6089340.1"/>
    <property type="molecule type" value="Genomic_DNA"/>
</dbReference>
<dbReference type="Pfam" id="PF03109">
    <property type="entry name" value="ABC1"/>
    <property type="match status" value="1"/>
</dbReference>
<dbReference type="PANTHER" id="PTHR43851">
    <property type="match status" value="1"/>
</dbReference>
<evidence type="ECO:0000256" key="1">
    <source>
        <dbReference type="ARBA" id="ARBA00009670"/>
    </source>
</evidence>
<dbReference type="InterPro" id="IPR051409">
    <property type="entry name" value="Atypical_kinase_ADCK"/>
</dbReference>
<dbReference type="GO" id="GO:0016301">
    <property type="term" value="F:kinase activity"/>
    <property type="evidence" value="ECO:0007669"/>
    <property type="project" value="UniProtKB-KW"/>
</dbReference>
<dbReference type="CDD" id="cd13970">
    <property type="entry name" value="ABC1_ADCK3"/>
    <property type="match status" value="1"/>
</dbReference>
<dbReference type="PANTHER" id="PTHR43851:SF3">
    <property type="entry name" value="COENZYME Q8"/>
    <property type="match status" value="1"/>
</dbReference>
<keyword evidence="3" id="KW-0547">Nucleotide-binding</keyword>
<keyword evidence="7" id="KW-1185">Reference proteome</keyword>
<dbReference type="InterPro" id="IPR011009">
    <property type="entry name" value="Kinase-like_dom_sf"/>
</dbReference>
<keyword evidence="4" id="KW-0067">ATP-binding</keyword>
<reference evidence="6" key="1">
    <citation type="submission" date="2020-11" db="EMBL/GenBank/DDBJ databases">
        <title>Sequencing the genomes of 1000 actinobacteria strains.</title>
        <authorList>
            <person name="Klenk H.-P."/>
        </authorList>
    </citation>
    <scope>NUCLEOTIDE SEQUENCE</scope>
    <source>
        <strain evidence="6">DSM 43175</strain>
    </source>
</reference>